<protein>
    <submittedName>
        <fullName evidence="1">Uncharacterized protein</fullName>
    </submittedName>
</protein>
<evidence type="ECO:0000313" key="1">
    <source>
        <dbReference type="EMBL" id="CDW42618.1"/>
    </source>
</evidence>
<dbReference type="AlphaFoldDB" id="A0A0K2UWI0"/>
<reference evidence="1" key="1">
    <citation type="submission" date="2014-05" db="EMBL/GenBank/DDBJ databases">
        <authorList>
            <person name="Chronopoulou M."/>
        </authorList>
    </citation>
    <scope>NUCLEOTIDE SEQUENCE</scope>
    <source>
        <tissue evidence="1">Whole organism</tissue>
    </source>
</reference>
<accession>A0A0K2UWI0</accession>
<proteinExistence type="predicted"/>
<dbReference type="EMBL" id="HACA01025257">
    <property type="protein sequence ID" value="CDW42618.1"/>
    <property type="molecule type" value="Transcribed_RNA"/>
</dbReference>
<name>A0A0K2UWI0_LEPSM</name>
<organism evidence="1">
    <name type="scientific">Lepeophtheirus salmonis</name>
    <name type="common">Salmon louse</name>
    <name type="synonym">Caligus salmonis</name>
    <dbReference type="NCBI Taxonomy" id="72036"/>
    <lineage>
        <taxon>Eukaryota</taxon>
        <taxon>Metazoa</taxon>
        <taxon>Ecdysozoa</taxon>
        <taxon>Arthropoda</taxon>
        <taxon>Crustacea</taxon>
        <taxon>Multicrustacea</taxon>
        <taxon>Hexanauplia</taxon>
        <taxon>Copepoda</taxon>
        <taxon>Siphonostomatoida</taxon>
        <taxon>Caligidae</taxon>
        <taxon>Lepeophtheirus</taxon>
    </lineage>
</organism>
<sequence>MTGNSTTFSLLLNSCRNE</sequence>